<dbReference type="Proteomes" id="UP000437824">
    <property type="component" value="Unassembled WGS sequence"/>
</dbReference>
<evidence type="ECO:0000313" key="3">
    <source>
        <dbReference type="Proteomes" id="UP000437824"/>
    </source>
</evidence>
<name>A0A844GJX1_9FIRM</name>
<accession>A0A844GJX1</accession>
<dbReference type="SUPFAM" id="SSF53807">
    <property type="entry name" value="Helical backbone' metal receptor"/>
    <property type="match status" value="1"/>
</dbReference>
<dbReference type="AlphaFoldDB" id="A0A844GJX1"/>
<evidence type="ECO:0000313" key="2">
    <source>
        <dbReference type="EMBL" id="MTD62453.1"/>
    </source>
</evidence>
<protein>
    <submittedName>
        <fullName evidence="2">Oxidoreductase</fullName>
    </submittedName>
</protein>
<proteinExistence type="predicted"/>
<comment type="caution">
    <text evidence="2">The sequence shown here is derived from an EMBL/GenBank/DDBJ whole genome shotgun (WGS) entry which is preliminary data.</text>
</comment>
<reference evidence="2 3" key="1">
    <citation type="submission" date="2019-11" db="EMBL/GenBank/DDBJ databases">
        <title>Draft genome sequence of Blautia luti DSM 14534T, isolated from human stool.</title>
        <authorList>
            <person name="Ortiz R."/>
            <person name="Melis-Arcos F."/>
            <person name="Covarrubias P."/>
            <person name="Cardenas J.P."/>
            <person name="Perez-Donoso J."/>
            <person name="Almonacid D."/>
        </authorList>
    </citation>
    <scope>NUCLEOTIDE SEQUENCE [LARGE SCALE GENOMIC DNA]</scope>
    <source>
        <strain evidence="2 3">DSM 14534</strain>
    </source>
</reference>
<dbReference type="EMBL" id="WMBC01000014">
    <property type="protein sequence ID" value="MTD62453.1"/>
    <property type="molecule type" value="Genomic_DNA"/>
</dbReference>
<dbReference type="InterPro" id="IPR050152">
    <property type="entry name" value="ChlB/BchB/BchZ"/>
</dbReference>
<dbReference type="PANTHER" id="PTHR33712:SF7">
    <property type="entry name" value="LIGHT-INDEPENDENT PROTOCHLOROPHYLLIDE REDUCTASE SUBUNIT B"/>
    <property type="match status" value="1"/>
</dbReference>
<gene>
    <name evidence="2" type="ORF">GKZ57_14690</name>
</gene>
<evidence type="ECO:0000259" key="1">
    <source>
        <dbReference type="Pfam" id="PF00148"/>
    </source>
</evidence>
<dbReference type="GO" id="GO:0016491">
    <property type="term" value="F:oxidoreductase activity"/>
    <property type="evidence" value="ECO:0007669"/>
    <property type="project" value="InterPro"/>
</dbReference>
<dbReference type="Pfam" id="PF00148">
    <property type="entry name" value="Oxidored_nitro"/>
    <property type="match status" value="1"/>
</dbReference>
<feature type="domain" description="Nitrogenase/oxidoreductase component 1" evidence="1">
    <location>
        <begin position="28"/>
        <end position="242"/>
    </location>
</feature>
<dbReference type="RefSeq" id="WP_154780884.1">
    <property type="nucleotide sequence ID" value="NZ_WMBC01000014.1"/>
</dbReference>
<dbReference type="PANTHER" id="PTHR33712">
    <property type="entry name" value="LIGHT-INDEPENDENT PROTOCHLOROPHYLLIDE REDUCTASE SUBUNIT B"/>
    <property type="match status" value="1"/>
</dbReference>
<sequence length="381" mass="42140">MRQSYRIIPIYTADVSGVCSALYELGGMIVMHDPSGCNSTYNTHDEIRWYDQDSLIFISGLTEIDAIMGNDRKFIDDIKHAVRELHPKFLALAGSPIPFMNGTDFPAIARVIEAETGIPAFSVPTNGMHDYIYGAGIALEQIARRFVKKSARQEKEAVFSRSVNLLGVTPLDFGPQENVETLKENLKKYGWNILATWAMGDDLETLQKSGKADVNLVVSAVGLRAAKFLWETYKIPYVIGTPNQWLAEDISNSLETEVIQQSASEQHSTIAHQAEPTVVYLQNRILQDAGITLIGEPVTMGSLAAGIEKKYGRAARVFCPLKGCETLLGKKDKVVSGEEAMEEALKDSKIIVADPLYRPICPKDSTFYELPHVAFSGRIHL</sequence>
<organism evidence="2 3">
    <name type="scientific">Blautia luti DSM 14534 = JCM 17040</name>
    <dbReference type="NCBI Taxonomy" id="649762"/>
    <lineage>
        <taxon>Bacteria</taxon>
        <taxon>Bacillati</taxon>
        <taxon>Bacillota</taxon>
        <taxon>Clostridia</taxon>
        <taxon>Lachnospirales</taxon>
        <taxon>Lachnospiraceae</taxon>
        <taxon>Blautia</taxon>
    </lineage>
</organism>
<dbReference type="InterPro" id="IPR000510">
    <property type="entry name" value="Nase/OxRdtase_comp1"/>
</dbReference>
<dbReference type="Gene3D" id="3.40.50.1980">
    <property type="entry name" value="Nitrogenase molybdenum iron protein domain"/>
    <property type="match status" value="2"/>
</dbReference>